<accession>A0ACD1FSX5</accession>
<evidence type="ECO:0000313" key="2">
    <source>
        <dbReference type="Proteomes" id="UP000249057"/>
    </source>
</evidence>
<keyword evidence="2" id="KW-1185">Reference proteome</keyword>
<protein>
    <submittedName>
        <fullName evidence="1">Uncharacterized protein</fullName>
    </submittedName>
</protein>
<name>A0ACD1FSX5_9EURO</name>
<reference evidence="1" key="1">
    <citation type="submission" date="2018-02" db="EMBL/GenBank/DDBJ databases">
        <title>The genomes of Aspergillus section Nigri reveals drivers in fungal speciation.</title>
        <authorList>
            <consortium name="DOE Joint Genome Institute"/>
            <person name="Vesth T.C."/>
            <person name="Nybo J."/>
            <person name="Theobald S."/>
            <person name="Brandl J."/>
            <person name="Frisvad J.C."/>
            <person name="Nielsen K.F."/>
            <person name="Lyhne E.K."/>
            <person name="Kogle M.E."/>
            <person name="Kuo A."/>
            <person name="Riley R."/>
            <person name="Clum A."/>
            <person name="Nolan M."/>
            <person name="Lipzen A."/>
            <person name="Salamov A."/>
            <person name="Henrissat B."/>
            <person name="Wiebenga A."/>
            <person name="De vries R.P."/>
            <person name="Grigoriev I.V."/>
            <person name="Mortensen U.H."/>
            <person name="Andersen M.R."/>
            <person name="Baker S.E."/>
        </authorList>
    </citation>
    <scope>NUCLEOTIDE SEQUENCE</scope>
    <source>
        <strain evidence="1">CBS 621.78</strain>
    </source>
</reference>
<dbReference type="EMBL" id="KZ825420">
    <property type="protein sequence ID" value="RAH40085.1"/>
    <property type="molecule type" value="Genomic_DNA"/>
</dbReference>
<organism evidence="1 2">
    <name type="scientific">Aspergillus brunneoviolaceus CBS 621.78</name>
    <dbReference type="NCBI Taxonomy" id="1450534"/>
    <lineage>
        <taxon>Eukaryota</taxon>
        <taxon>Fungi</taxon>
        <taxon>Dikarya</taxon>
        <taxon>Ascomycota</taxon>
        <taxon>Pezizomycotina</taxon>
        <taxon>Eurotiomycetes</taxon>
        <taxon>Eurotiomycetidae</taxon>
        <taxon>Eurotiales</taxon>
        <taxon>Aspergillaceae</taxon>
        <taxon>Aspergillus</taxon>
        <taxon>Aspergillus subgen. Circumdati</taxon>
    </lineage>
</organism>
<proteinExistence type="predicted"/>
<dbReference type="Proteomes" id="UP000249057">
    <property type="component" value="Unassembled WGS sequence"/>
</dbReference>
<evidence type="ECO:0000313" key="1">
    <source>
        <dbReference type="EMBL" id="RAH40085.1"/>
    </source>
</evidence>
<gene>
    <name evidence="1" type="ORF">BO95DRAFT_469122</name>
</gene>
<sequence length="219" mass="23725">MPSTPIPRQATNLIKKPKPPSQGLPSPFKVTNLPTRNLPAFSEKALSPGSFSNLPTRQKNNSHRNPTQHASLNPPRGQNDPPKLQSQREPNSKVPVPLLVPLQTLRCDATTLAAILNDVGRPRLIFVVVNGPDTLEGVQQGTVDPAYRDKGRAMMVDWGYPRAHWTAGERLFDPGVYGVIERAVEYAIGGGEGGHSGQGHSSGRGLEIRPVRMRGLKSG</sequence>